<keyword evidence="8" id="KW-1185">Reference proteome</keyword>
<protein>
    <submittedName>
        <fullName evidence="7">AI-2E family transporter</fullName>
    </submittedName>
</protein>
<keyword evidence="4 6" id="KW-1133">Transmembrane helix</keyword>
<feature type="transmembrane region" description="Helical" evidence="6">
    <location>
        <begin position="297"/>
        <end position="323"/>
    </location>
</feature>
<dbReference type="InterPro" id="IPR002549">
    <property type="entry name" value="AI-2E-like"/>
</dbReference>
<dbReference type="RefSeq" id="WP_225673041.1">
    <property type="nucleotide sequence ID" value="NZ_JAEDAH010000030.1"/>
</dbReference>
<evidence type="ECO:0000313" key="8">
    <source>
        <dbReference type="Proteomes" id="UP000714380"/>
    </source>
</evidence>
<comment type="similarity">
    <text evidence="2">Belongs to the autoinducer-2 exporter (AI-2E) (TC 2.A.86) family.</text>
</comment>
<keyword evidence="3 6" id="KW-0812">Transmembrane</keyword>
<comment type="subcellular location">
    <subcellularLocation>
        <location evidence="1">Membrane</location>
        <topology evidence="1">Multi-pass membrane protein</topology>
    </subcellularLocation>
</comment>
<reference evidence="7 8" key="1">
    <citation type="submission" date="2020-12" db="EMBL/GenBank/DDBJ databases">
        <title>Novel Thalassolituus-related marine hydrocarbonoclastic bacteria mediated algae-derived hydrocarbons mineralization in twilight zone of the northern South China Sea.</title>
        <authorList>
            <person name="Dong C."/>
        </authorList>
    </citation>
    <scope>NUCLEOTIDE SEQUENCE [LARGE SCALE GENOMIC DNA]</scope>
    <source>
        <strain evidence="7 8">IMCC1826</strain>
    </source>
</reference>
<dbReference type="Pfam" id="PF01594">
    <property type="entry name" value="AI-2E_transport"/>
    <property type="match status" value="1"/>
</dbReference>
<dbReference type="PANTHER" id="PTHR21716:SF64">
    <property type="entry name" value="AI-2 TRANSPORT PROTEIN TQSA"/>
    <property type="match status" value="1"/>
</dbReference>
<evidence type="ECO:0000256" key="5">
    <source>
        <dbReference type="ARBA" id="ARBA00023136"/>
    </source>
</evidence>
<keyword evidence="5 6" id="KW-0472">Membrane</keyword>
<dbReference type="PANTHER" id="PTHR21716">
    <property type="entry name" value="TRANSMEMBRANE PROTEIN"/>
    <property type="match status" value="1"/>
</dbReference>
<dbReference type="Proteomes" id="UP000714380">
    <property type="component" value="Unassembled WGS sequence"/>
</dbReference>
<feature type="transmembrane region" description="Helical" evidence="6">
    <location>
        <begin position="7"/>
        <end position="25"/>
    </location>
</feature>
<organism evidence="7 8">
    <name type="scientific">Thalassolituus marinus</name>
    <dbReference type="NCBI Taxonomy" id="671053"/>
    <lineage>
        <taxon>Bacteria</taxon>
        <taxon>Pseudomonadati</taxon>
        <taxon>Pseudomonadota</taxon>
        <taxon>Gammaproteobacteria</taxon>
        <taxon>Oceanospirillales</taxon>
        <taxon>Oceanospirillaceae</taxon>
        <taxon>Thalassolituus</taxon>
    </lineage>
</organism>
<sequence length="338" mass="36451">MSANPRLASNILVTAAAAVIVIAGLKSAAAMLVPFLLAIFIAVLSAPLMHWLTRHRVPDVIAVLLLVVGFLLIGTMLASFVGSTLNAFYKDMPFYEQKLQTLITTGVTWLRGMGVEVADNIIREYVNPGVVMRTVAKVFNGLGGVLTNTFLILFTVVFILLEASGFPNKVKKAFGEETQAFDHFERFSQSVQQYLMIKTLVSLGTGVAVSLLLVIIGVDYWALWGVVAFLLNYIPNIGSIIAAVPAVLIALIQLGPAAAALTAAVYVGVNTLFGNVVEPRLMGRSLGLSTLVVFLSLVFWGWILGPVGMLLSIPLTMVVKIALETRPQSRWIATLLDH</sequence>
<gene>
    <name evidence="7" type="ORF">I9W95_06395</name>
</gene>
<feature type="transmembrane region" description="Helical" evidence="6">
    <location>
        <begin position="222"/>
        <end position="251"/>
    </location>
</feature>
<proteinExistence type="inferred from homology"/>
<accession>A0ABS7ZNF1</accession>
<feature type="transmembrane region" description="Helical" evidence="6">
    <location>
        <begin position="195"/>
        <end position="216"/>
    </location>
</feature>
<evidence type="ECO:0000313" key="7">
    <source>
        <dbReference type="EMBL" id="MCA6063235.1"/>
    </source>
</evidence>
<evidence type="ECO:0000256" key="1">
    <source>
        <dbReference type="ARBA" id="ARBA00004141"/>
    </source>
</evidence>
<name>A0ABS7ZNF1_9GAMM</name>
<evidence type="ECO:0000256" key="4">
    <source>
        <dbReference type="ARBA" id="ARBA00022989"/>
    </source>
</evidence>
<feature type="transmembrane region" description="Helical" evidence="6">
    <location>
        <begin position="138"/>
        <end position="161"/>
    </location>
</feature>
<feature type="transmembrane region" description="Helical" evidence="6">
    <location>
        <begin position="258"/>
        <end position="277"/>
    </location>
</feature>
<comment type="caution">
    <text evidence="7">The sequence shown here is derived from an EMBL/GenBank/DDBJ whole genome shotgun (WGS) entry which is preliminary data.</text>
</comment>
<feature type="transmembrane region" description="Helical" evidence="6">
    <location>
        <begin position="31"/>
        <end position="53"/>
    </location>
</feature>
<evidence type="ECO:0000256" key="2">
    <source>
        <dbReference type="ARBA" id="ARBA00009773"/>
    </source>
</evidence>
<dbReference type="EMBL" id="JAEDAH010000030">
    <property type="protein sequence ID" value="MCA6063235.1"/>
    <property type="molecule type" value="Genomic_DNA"/>
</dbReference>
<evidence type="ECO:0000256" key="6">
    <source>
        <dbReference type="SAM" id="Phobius"/>
    </source>
</evidence>
<feature type="transmembrane region" description="Helical" evidence="6">
    <location>
        <begin position="60"/>
        <end position="82"/>
    </location>
</feature>
<evidence type="ECO:0000256" key="3">
    <source>
        <dbReference type="ARBA" id="ARBA00022692"/>
    </source>
</evidence>